<reference evidence="1 2" key="1">
    <citation type="submission" date="2020-07" db="EMBL/GenBank/DDBJ databases">
        <title>Sequencing the genomes of 1000 actinobacteria strains.</title>
        <authorList>
            <person name="Klenk H.-P."/>
        </authorList>
    </citation>
    <scope>NUCLEOTIDE SEQUENCE [LARGE SCALE GENOMIC DNA]</scope>
    <source>
        <strain evidence="1 2">DSM 24662</strain>
    </source>
</reference>
<evidence type="ECO:0000313" key="2">
    <source>
        <dbReference type="Proteomes" id="UP000576969"/>
    </source>
</evidence>
<evidence type="ECO:0000313" key="1">
    <source>
        <dbReference type="EMBL" id="NYE19241.1"/>
    </source>
</evidence>
<protein>
    <recommendedName>
        <fullName evidence="3">SAM-dependent methyltransferase</fullName>
    </recommendedName>
</protein>
<organism evidence="1 2">
    <name type="scientific">Microbacterium immunditiarum</name>
    <dbReference type="NCBI Taxonomy" id="337480"/>
    <lineage>
        <taxon>Bacteria</taxon>
        <taxon>Bacillati</taxon>
        <taxon>Actinomycetota</taxon>
        <taxon>Actinomycetes</taxon>
        <taxon>Micrococcales</taxon>
        <taxon>Microbacteriaceae</taxon>
        <taxon>Microbacterium</taxon>
    </lineage>
</organism>
<dbReference type="EMBL" id="JACCBV010000001">
    <property type="protein sequence ID" value="NYE19241.1"/>
    <property type="molecule type" value="Genomic_DNA"/>
</dbReference>
<dbReference type="Gene3D" id="3.40.50.150">
    <property type="entry name" value="Vaccinia Virus protein VP39"/>
    <property type="match status" value="1"/>
</dbReference>
<name>A0A7Y9GMU8_9MICO</name>
<dbReference type="RefSeq" id="WP_179488438.1">
    <property type="nucleotide sequence ID" value="NZ_JACCBV010000001.1"/>
</dbReference>
<accession>A0A7Y9GMU8</accession>
<dbReference type="SUPFAM" id="SSF53335">
    <property type="entry name" value="S-adenosyl-L-methionine-dependent methyltransferases"/>
    <property type="match status" value="1"/>
</dbReference>
<gene>
    <name evidence="1" type="ORF">BJ991_001269</name>
</gene>
<evidence type="ECO:0008006" key="3">
    <source>
        <dbReference type="Google" id="ProtNLM"/>
    </source>
</evidence>
<comment type="caution">
    <text evidence="1">The sequence shown here is derived from an EMBL/GenBank/DDBJ whole genome shotgun (WGS) entry which is preliminary data.</text>
</comment>
<dbReference type="InterPro" id="IPR029063">
    <property type="entry name" value="SAM-dependent_MTases_sf"/>
</dbReference>
<dbReference type="Proteomes" id="UP000576969">
    <property type="component" value="Unassembled WGS sequence"/>
</dbReference>
<proteinExistence type="predicted"/>
<dbReference type="AlphaFoldDB" id="A0A7Y9GMU8"/>
<keyword evidence="2" id="KW-1185">Reference proteome</keyword>
<sequence length="287" mass="30144">MTSISVAAPDWLAQRAIADDASRSVELAEELARMLPPGPLVVHDLGAGTGAMTRWLAPRLGGPQRWVLRDGDEGILHHVDLAATVDAEGRPVVAEATVEDLTSLPPDAFHGASAVTASALLDVITAEEAAHIVAACVDARTPALFSLTVTGAVRMGPSDAGTIALESEIAAAFNDHQRRETAGRRLLGPDAVSLVATGFEAAGWSVRRAPTPWRLAATDGPLIAQWLDGWLRAAVEERSDLARPADELRRTRLAQNALCRLRVTVSHEDLLAWPPQPPGTGSASGGG</sequence>